<dbReference type="EMBL" id="FN596502">
    <property type="protein sequence ID" value="CBI37289.3"/>
    <property type="molecule type" value="Genomic_DNA"/>
</dbReference>
<sequence length="36" mass="4417">MFCLIGNIFQYRLLYKWPIQLYTRNGEGFHITMDFS</sequence>
<dbReference type="HOGENOM" id="CLU_3360738_0_0_1"/>
<dbReference type="Proteomes" id="UP000009183">
    <property type="component" value="Chromosome 7"/>
</dbReference>
<organism evidence="1 2">
    <name type="scientific">Vitis vinifera</name>
    <name type="common">Grape</name>
    <dbReference type="NCBI Taxonomy" id="29760"/>
    <lineage>
        <taxon>Eukaryota</taxon>
        <taxon>Viridiplantae</taxon>
        <taxon>Streptophyta</taxon>
        <taxon>Embryophyta</taxon>
        <taxon>Tracheophyta</taxon>
        <taxon>Spermatophyta</taxon>
        <taxon>Magnoliopsida</taxon>
        <taxon>eudicotyledons</taxon>
        <taxon>Gunneridae</taxon>
        <taxon>Pentapetalae</taxon>
        <taxon>rosids</taxon>
        <taxon>Vitales</taxon>
        <taxon>Vitaceae</taxon>
        <taxon>Viteae</taxon>
        <taxon>Vitis</taxon>
    </lineage>
</organism>
<evidence type="ECO:0000313" key="1">
    <source>
        <dbReference type="EMBL" id="CBI37289.3"/>
    </source>
</evidence>
<reference evidence="2" key="1">
    <citation type="journal article" date="2007" name="Nature">
        <title>The grapevine genome sequence suggests ancestral hexaploidization in major angiosperm phyla.</title>
        <authorList>
            <consortium name="The French-Italian Public Consortium for Grapevine Genome Characterization."/>
            <person name="Jaillon O."/>
            <person name="Aury J.-M."/>
            <person name="Noel B."/>
            <person name="Policriti A."/>
            <person name="Clepet C."/>
            <person name="Casagrande A."/>
            <person name="Choisne N."/>
            <person name="Aubourg S."/>
            <person name="Vitulo N."/>
            <person name="Jubin C."/>
            <person name="Vezzi A."/>
            <person name="Legeai F."/>
            <person name="Hugueney P."/>
            <person name="Dasilva C."/>
            <person name="Horner D."/>
            <person name="Mica E."/>
            <person name="Jublot D."/>
            <person name="Poulain J."/>
            <person name="Bruyere C."/>
            <person name="Billault A."/>
            <person name="Segurens B."/>
            <person name="Gouyvenoux M."/>
            <person name="Ugarte E."/>
            <person name="Cattonaro F."/>
            <person name="Anthouard V."/>
            <person name="Vico V."/>
            <person name="Del Fabbro C."/>
            <person name="Alaux M."/>
            <person name="Di Gaspero G."/>
            <person name="Dumas V."/>
            <person name="Felice N."/>
            <person name="Paillard S."/>
            <person name="Juman I."/>
            <person name="Moroldo M."/>
            <person name="Scalabrin S."/>
            <person name="Canaguier A."/>
            <person name="Le Clainche I."/>
            <person name="Malacrida G."/>
            <person name="Durand E."/>
            <person name="Pesole G."/>
            <person name="Laucou V."/>
            <person name="Chatelet P."/>
            <person name="Merdinoglu D."/>
            <person name="Delledonne M."/>
            <person name="Pezzotti M."/>
            <person name="Lecharny A."/>
            <person name="Scarpelli C."/>
            <person name="Artiguenave F."/>
            <person name="Pe M.E."/>
            <person name="Valle G."/>
            <person name="Morgante M."/>
            <person name="Caboche M."/>
            <person name="Adam-Blondon A.-F."/>
            <person name="Weissenbach J."/>
            <person name="Quetier F."/>
            <person name="Wincker P."/>
        </authorList>
    </citation>
    <scope>NUCLEOTIDE SEQUENCE [LARGE SCALE GENOMIC DNA]</scope>
    <source>
        <strain evidence="2">cv. Pinot noir / PN40024</strain>
    </source>
</reference>
<dbReference type="PaxDb" id="29760-VIT_07s0005g05940.t01"/>
<keyword evidence="2" id="KW-1185">Reference proteome</keyword>
<dbReference type="AlphaFoldDB" id="D7U3H0"/>
<gene>
    <name evidence="1" type="ordered locus">VIT_07s0005g05940</name>
</gene>
<proteinExistence type="predicted"/>
<name>D7U3H0_VITVI</name>
<dbReference type="InParanoid" id="D7U3H0"/>
<protein>
    <submittedName>
        <fullName evidence="1">Uncharacterized protein</fullName>
    </submittedName>
</protein>
<evidence type="ECO:0000313" key="2">
    <source>
        <dbReference type="Proteomes" id="UP000009183"/>
    </source>
</evidence>
<accession>D7U3H0</accession>